<dbReference type="SMART" id="SM00382">
    <property type="entry name" value="AAA"/>
    <property type="match status" value="1"/>
</dbReference>
<dbReference type="Proteomes" id="UP000297149">
    <property type="component" value="Chromosome"/>
</dbReference>
<name>A0A4P7W0E1_9BACT</name>
<gene>
    <name evidence="2" type="ORF">E7747_02660</name>
</gene>
<dbReference type="KEGG" id="ddb:E7747_02660"/>
<evidence type="ECO:0000313" key="2">
    <source>
        <dbReference type="EMBL" id="QCD41303.1"/>
    </source>
</evidence>
<proteinExistence type="predicted"/>
<dbReference type="GO" id="GO:0016887">
    <property type="term" value="F:ATP hydrolysis activity"/>
    <property type="evidence" value="ECO:0007669"/>
    <property type="project" value="InterPro"/>
</dbReference>
<accession>A0A4P7W0E1</accession>
<evidence type="ECO:0000313" key="3">
    <source>
        <dbReference type="Proteomes" id="UP000297149"/>
    </source>
</evidence>
<evidence type="ECO:0000259" key="1">
    <source>
        <dbReference type="SMART" id="SM00382"/>
    </source>
</evidence>
<dbReference type="InterPro" id="IPR003593">
    <property type="entry name" value="AAA+_ATPase"/>
</dbReference>
<dbReference type="InterPro" id="IPR027417">
    <property type="entry name" value="P-loop_NTPase"/>
</dbReference>
<dbReference type="Pfam" id="PF07728">
    <property type="entry name" value="AAA_5"/>
    <property type="match status" value="2"/>
</dbReference>
<feature type="domain" description="AAA+ ATPase" evidence="1">
    <location>
        <begin position="316"/>
        <end position="644"/>
    </location>
</feature>
<organism evidence="2 3">
    <name type="scientific">Duncaniella dubosii</name>
    <dbReference type="NCBI Taxonomy" id="2518971"/>
    <lineage>
        <taxon>Bacteria</taxon>
        <taxon>Pseudomonadati</taxon>
        <taxon>Bacteroidota</taxon>
        <taxon>Bacteroidia</taxon>
        <taxon>Bacteroidales</taxon>
        <taxon>Muribaculaceae</taxon>
        <taxon>Duncaniella</taxon>
    </lineage>
</organism>
<dbReference type="PANTHER" id="PTHR37291">
    <property type="entry name" value="5-METHYLCYTOSINE-SPECIFIC RESTRICTION ENZYME B"/>
    <property type="match status" value="1"/>
</dbReference>
<dbReference type="GO" id="GO:0005524">
    <property type="term" value="F:ATP binding"/>
    <property type="evidence" value="ECO:0007669"/>
    <property type="project" value="InterPro"/>
</dbReference>
<dbReference type="InterPro" id="IPR052934">
    <property type="entry name" value="Methyl-DNA_Rec/Restrict_Enz"/>
</dbReference>
<dbReference type="EMBL" id="CP039396">
    <property type="protein sequence ID" value="QCD41303.1"/>
    <property type="molecule type" value="Genomic_DNA"/>
</dbReference>
<sequence length="648" mass="76066">MDRTDFIETRTDVIKNIYTLYSYTLSDENERGWALERFMKGKCFIVEPFGNTLMFSPSRFSGYKDNTWQKHCEMRGDGTQTNDNFRNLKLYKDVEDPWLTMKFDEFLKRFDLQRNEPKFFIPANMNLNDLESERHCFFISPTHCNGQKETAWKSFRDKGIAAIGWENDDYSDVAIEDIKKIYADQPKAAEAFSLMKLIKEGDIICCTNNNRGLWGIGIATSGYKYDENIHYAGKDDNDEDSFYSHYVEVAWLCFKEQGYILTAELNISPTEKQWQPYGTLTRKEIPDYINNYLLKLNPWNMEKHYKYEHYINLLKANKNLILTGAPGTGKTYLAKAIAEEMNAETGFVQFHPSYDYTDFVEGLRPTPPDKNGNIGFERKDGVFKEFCKSAICFDNSFNQKPYKHINKTNTQCEPSNTRTFYQLYEDLKRRIINREVTLYTKYPKNIMDVRVEDNYILYKKGDRFDSNYINIDYVFKIYHYYKDKHIYDITRCTFNEFCQIIGNTLNYTYYRGIVQELLNMSHDNPTKNKLSPIAPSNSTTPHNQQTDAQFCTNKPFVFIIDEINRGEISKIFGELFFSIDPGYRGKKGKVKTQYQNLITDKSDSFYEGFFVPDNVYLIGTMNDIDRSVESIDFAMRRRFAVQPSAIAY</sequence>
<dbReference type="SUPFAM" id="SSF52540">
    <property type="entry name" value="P-loop containing nucleoside triphosphate hydrolases"/>
    <property type="match status" value="2"/>
</dbReference>
<dbReference type="InterPro" id="IPR011704">
    <property type="entry name" value="ATPase_dyneun-rel_AAA"/>
</dbReference>
<protein>
    <submittedName>
        <fullName evidence="2">AAA family ATPase</fullName>
    </submittedName>
</protein>
<keyword evidence="3" id="KW-1185">Reference proteome</keyword>
<dbReference type="Gene3D" id="3.40.50.300">
    <property type="entry name" value="P-loop containing nucleotide triphosphate hydrolases"/>
    <property type="match status" value="2"/>
</dbReference>
<dbReference type="REBASE" id="311034">
    <property type="entry name" value="MspH5McrBCP"/>
</dbReference>
<dbReference type="PANTHER" id="PTHR37291:SF1">
    <property type="entry name" value="TYPE IV METHYL-DIRECTED RESTRICTION ENZYME ECOKMCRB SUBUNIT"/>
    <property type="match status" value="1"/>
</dbReference>
<dbReference type="RefSeq" id="WP_136413939.1">
    <property type="nucleotide sequence ID" value="NZ_CP039396.1"/>
</dbReference>
<dbReference type="AlphaFoldDB" id="A0A4P7W0E1"/>
<reference evidence="3" key="1">
    <citation type="submission" date="2019-02" db="EMBL/GenBank/DDBJ databases">
        <title>Isolation and identification of novel species under the genus Muribaculum.</title>
        <authorList>
            <person name="Miyake S."/>
            <person name="Ding Y."/>
            <person name="Low A."/>
            <person name="Soh M."/>
            <person name="Seedorf H."/>
        </authorList>
    </citation>
    <scope>NUCLEOTIDE SEQUENCE [LARGE SCALE GENOMIC DNA]</scope>
    <source>
        <strain evidence="3">H5</strain>
    </source>
</reference>